<feature type="transmembrane region" description="Helical" evidence="3">
    <location>
        <begin position="82"/>
        <end position="102"/>
    </location>
</feature>
<sequence length="226" mass="23961">MDTHEQSLAAFLAGELDDQAAAEFDAHLLTCADCWQAVREDRAGRRATAQLRDTAPHDLADRVRMTVELAARTRPPQRRVRSLTAGALAVAAAVVALVALALPERGADPPAITTVVEAAQRIPAPTGRPVSPDAGPVAHGQGWTVQAGAAELRLQYYRLDGVELLVAHADRPVGTPPDAQHAPPGDMPWTVDREGITVYCPHEDLLVAAALPTGRLATLAQRLPAN</sequence>
<organism evidence="5 6">
    <name type="scientific">Amycolatopsis thermophila</name>
    <dbReference type="NCBI Taxonomy" id="206084"/>
    <lineage>
        <taxon>Bacteria</taxon>
        <taxon>Bacillati</taxon>
        <taxon>Actinomycetota</taxon>
        <taxon>Actinomycetes</taxon>
        <taxon>Pseudonocardiales</taxon>
        <taxon>Pseudonocardiaceae</taxon>
        <taxon>Amycolatopsis</taxon>
    </lineage>
</organism>
<evidence type="ECO:0000256" key="3">
    <source>
        <dbReference type="SAM" id="Phobius"/>
    </source>
</evidence>
<keyword evidence="3" id="KW-0472">Membrane</keyword>
<dbReference type="Pfam" id="PF13490">
    <property type="entry name" value="zf-HC2"/>
    <property type="match status" value="1"/>
</dbReference>
<dbReference type="InterPro" id="IPR041916">
    <property type="entry name" value="Anti_sigma_zinc_sf"/>
</dbReference>
<comment type="caution">
    <text evidence="5">The sequence shown here is derived from an EMBL/GenBank/DDBJ whole genome shotgun (WGS) entry which is preliminary data.</text>
</comment>
<feature type="domain" description="Putative zinc-finger" evidence="4">
    <location>
        <begin position="7"/>
        <end position="34"/>
    </location>
</feature>
<proteinExistence type="predicted"/>
<evidence type="ECO:0000313" key="5">
    <source>
        <dbReference type="EMBL" id="MDQ0381440.1"/>
    </source>
</evidence>
<dbReference type="Proteomes" id="UP001229651">
    <property type="component" value="Unassembled WGS sequence"/>
</dbReference>
<dbReference type="InterPro" id="IPR027383">
    <property type="entry name" value="Znf_put"/>
</dbReference>
<evidence type="ECO:0000256" key="1">
    <source>
        <dbReference type="ARBA" id="ARBA00023015"/>
    </source>
</evidence>
<gene>
    <name evidence="5" type="ORF">FB470_005434</name>
</gene>
<name>A0ABU0F1I5_9PSEU</name>
<accession>A0ABU0F1I5</accession>
<evidence type="ECO:0000259" key="4">
    <source>
        <dbReference type="Pfam" id="PF13490"/>
    </source>
</evidence>
<reference evidence="5 6" key="1">
    <citation type="submission" date="2023-07" db="EMBL/GenBank/DDBJ databases">
        <title>Sequencing the genomes of 1000 actinobacteria strains.</title>
        <authorList>
            <person name="Klenk H.-P."/>
        </authorList>
    </citation>
    <scope>NUCLEOTIDE SEQUENCE [LARGE SCALE GENOMIC DNA]</scope>
    <source>
        <strain evidence="5 6">DSM 45805</strain>
    </source>
</reference>
<evidence type="ECO:0000313" key="6">
    <source>
        <dbReference type="Proteomes" id="UP001229651"/>
    </source>
</evidence>
<evidence type="ECO:0000256" key="2">
    <source>
        <dbReference type="ARBA" id="ARBA00023163"/>
    </source>
</evidence>
<keyword evidence="3" id="KW-0812">Transmembrane</keyword>
<keyword evidence="6" id="KW-1185">Reference proteome</keyword>
<keyword evidence="3" id="KW-1133">Transmembrane helix</keyword>
<dbReference type="EMBL" id="JAUSUT010000001">
    <property type="protein sequence ID" value="MDQ0381440.1"/>
    <property type="molecule type" value="Genomic_DNA"/>
</dbReference>
<protein>
    <recommendedName>
        <fullName evidence="4">Putative zinc-finger domain-containing protein</fullName>
    </recommendedName>
</protein>
<dbReference type="RefSeq" id="WP_306996106.1">
    <property type="nucleotide sequence ID" value="NZ_JAUSUT010000001.1"/>
</dbReference>
<keyword evidence="2" id="KW-0804">Transcription</keyword>
<dbReference type="Gene3D" id="1.10.10.1320">
    <property type="entry name" value="Anti-sigma factor, zinc-finger domain"/>
    <property type="match status" value="1"/>
</dbReference>
<keyword evidence="1" id="KW-0805">Transcription regulation</keyword>